<sequence>MAALDVREFRESLRRVVDEYMKLAVSATEASQVEGGGIAQVPWVVLENDDSEVKSDDSDADSEVDNEEEIVPLTARERKLAALDVVTTSVDTVFSSLLADFKHQRNTHSVLENITDEVLSRIFLFAVEGETARSKFLMTHVSRRWRALFLADSRLWTSINYIEPKPFVDECLVRARKAAIDIKYPWLFDGTSDFRTDIETVFLDRLDQIRSFSINVPSEHHPLGASFLSHGLPIATAVSVLTIADGWGSVPVVPGPLIEDLFQSNAPRLQYLAFERFGLSWNLHKFPMLTTLFLDKCYFVNPQPEADFLTMLAALPALRQLSLLDVQGLCWHGLARYDEHPIELPELQIMRLDGLRLRDTVAILSSITTPRSLRLTVKIRFDDDEPVTPLTSLRLNERLPSLDGIRDLQVDLGHNNFETFETVTLTGAPVKNGHNKTFVLGLTGNGRQFSTQIFPGACDPFDFSRLRRLVMNWRMCGWGIAADQEAPPPHDTVQDLVYFLRRCPNLEIIQLTAWMTPEVLSAFYEDTEGNVPCPKVTVLNLENSSFNDEGLKDLIRRRPTSKCARLRSLNLRGSFQFSAETVDWLREQVDEVMWDGESNDITNFETIQLS</sequence>
<keyword evidence="2" id="KW-1185">Reference proteome</keyword>
<reference evidence="1 2" key="1">
    <citation type="submission" date="2015-04" db="EMBL/GenBank/DDBJ databases">
        <title>Complete genome sequence of Schizopora paradoxa KUC8140, a cosmopolitan wood degrader in East Asia.</title>
        <authorList>
            <consortium name="DOE Joint Genome Institute"/>
            <person name="Min B."/>
            <person name="Park H."/>
            <person name="Jang Y."/>
            <person name="Kim J.-J."/>
            <person name="Kim K.H."/>
            <person name="Pangilinan J."/>
            <person name="Lipzen A."/>
            <person name="Riley R."/>
            <person name="Grigoriev I.V."/>
            <person name="Spatafora J.W."/>
            <person name="Choi I.-G."/>
        </authorList>
    </citation>
    <scope>NUCLEOTIDE SEQUENCE [LARGE SCALE GENOMIC DNA]</scope>
    <source>
        <strain evidence="1 2">KUC8140</strain>
    </source>
</reference>
<dbReference type="STRING" id="27342.A0A0H2RFK9"/>
<protein>
    <recommendedName>
        <fullName evidence="3">F-box domain-containing protein</fullName>
    </recommendedName>
</protein>
<dbReference type="SUPFAM" id="SSF52047">
    <property type="entry name" value="RNI-like"/>
    <property type="match status" value="1"/>
</dbReference>
<organism evidence="1 2">
    <name type="scientific">Schizopora paradoxa</name>
    <dbReference type="NCBI Taxonomy" id="27342"/>
    <lineage>
        <taxon>Eukaryota</taxon>
        <taxon>Fungi</taxon>
        <taxon>Dikarya</taxon>
        <taxon>Basidiomycota</taxon>
        <taxon>Agaricomycotina</taxon>
        <taxon>Agaricomycetes</taxon>
        <taxon>Hymenochaetales</taxon>
        <taxon>Schizoporaceae</taxon>
        <taxon>Schizopora</taxon>
    </lineage>
</organism>
<dbReference type="OrthoDB" id="3365698at2759"/>
<evidence type="ECO:0000313" key="2">
    <source>
        <dbReference type="Proteomes" id="UP000053477"/>
    </source>
</evidence>
<dbReference type="Proteomes" id="UP000053477">
    <property type="component" value="Unassembled WGS sequence"/>
</dbReference>
<dbReference type="Gene3D" id="1.20.1280.50">
    <property type="match status" value="1"/>
</dbReference>
<dbReference type="EMBL" id="KQ086020">
    <property type="protein sequence ID" value="KLO10645.1"/>
    <property type="molecule type" value="Genomic_DNA"/>
</dbReference>
<name>A0A0H2RFK9_9AGAM</name>
<accession>A0A0H2RFK9</accession>
<dbReference type="InterPro" id="IPR032675">
    <property type="entry name" value="LRR_dom_sf"/>
</dbReference>
<evidence type="ECO:0008006" key="3">
    <source>
        <dbReference type="Google" id="ProtNLM"/>
    </source>
</evidence>
<dbReference type="AlphaFoldDB" id="A0A0H2RFK9"/>
<proteinExistence type="predicted"/>
<evidence type="ECO:0000313" key="1">
    <source>
        <dbReference type="EMBL" id="KLO10645.1"/>
    </source>
</evidence>
<gene>
    <name evidence="1" type="ORF">SCHPADRAFT_999411</name>
</gene>
<dbReference type="Gene3D" id="3.80.10.10">
    <property type="entry name" value="Ribonuclease Inhibitor"/>
    <property type="match status" value="1"/>
</dbReference>
<dbReference type="InParanoid" id="A0A0H2RFK9"/>